<feature type="transmembrane region" description="Helical" evidence="8">
    <location>
        <begin position="296"/>
        <end position="315"/>
    </location>
</feature>
<evidence type="ECO:0000256" key="2">
    <source>
        <dbReference type="ARBA" id="ARBA00010145"/>
    </source>
</evidence>
<evidence type="ECO:0000313" key="10">
    <source>
        <dbReference type="Proteomes" id="UP000015462"/>
    </source>
</evidence>
<dbReference type="InterPro" id="IPR004776">
    <property type="entry name" value="Mem_transp_PIN-like"/>
</dbReference>
<evidence type="ECO:0000256" key="4">
    <source>
        <dbReference type="ARBA" id="ARBA00022475"/>
    </source>
</evidence>
<dbReference type="Gene3D" id="1.20.1530.20">
    <property type="match status" value="1"/>
</dbReference>
<accession>A0AB33Z5H4</accession>
<feature type="transmembrane region" description="Helical" evidence="8">
    <location>
        <begin position="12"/>
        <end position="29"/>
    </location>
</feature>
<comment type="similarity">
    <text evidence="2">Belongs to the auxin efflux carrier (TC 2.A.69) family.</text>
</comment>
<keyword evidence="3" id="KW-0813">Transport</keyword>
<dbReference type="GO" id="GO:0005886">
    <property type="term" value="C:plasma membrane"/>
    <property type="evidence" value="ECO:0007669"/>
    <property type="project" value="UniProtKB-SubCell"/>
</dbReference>
<proteinExistence type="inferred from homology"/>
<evidence type="ECO:0000256" key="7">
    <source>
        <dbReference type="ARBA" id="ARBA00023136"/>
    </source>
</evidence>
<dbReference type="RefSeq" id="WP_016389753.1">
    <property type="nucleotide sequence ID" value="NZ_KE646805.1"/>
</dbReference>
<evidence type="ECO:0000256" key="1">
    <source>
        <dbReference type="ARBA" id="ARBA00004651"/>
    </source>
</evidence>
<keyword evidence="6 8" id="KW-1133">Transmembrane helix</keyword>
<dbReference type="Proteomes" id="UP000015462">
    <property type="component" value="Unassembled WGS sequence"/>
</dbReference>
<feature type="transmembrane region" description="Helical" evidence="8">
    <location>
        <begin position="207"/>
        <end position="227"/>
    </location>
</feature>
<dbReference type="Pfam" id="PF03547">
    <property type="entry name" value="Mem_trans"/>
    <property type="match status" value="1"/>
</dbReference>
<dbReference type="InterPro" id="IPR038770">
    <property type="entry name" value="Na+/solute_symporter_sf"/>
</dbReference>
<feature type="transmembrane region" description="Helical" evidence="8">
    <location>
        <begin position="265"/>
        <end position="284"/>
    </location>
</feature>
<keyword evidence="5 8" id="KW-0812">Transmembrane</keyword>
<keyword evidence="4" id="KW-1003">Cell membrane</keyword>
<evidence type="ECO:0000256" key="8">
    <source>
        <dbReference type="SAM" id="Phobius"/>
    </source>
</evidence>
<gene>
    <name evidence="9" type="ORF">L196_01925</name>
</gene>
<evidence type="ECO:0000256" key="6">
    <source>
        <dbReference type="ARBA" id="ARBA00022989"/>
    </source>
</evidence>
<comment type="caution">
    <text evidence="9">The sequence shown here is derived from an EMBL/GenBank/DDBJ whole genome shotgun (WGS) entry which is preliminary data.</text>
</comment>
<evidence type="ECO:0000256" key="5">
    <source>
        <dbReference type="ARBA" id="ARBA00022692"/>
    </source>
</evidence>
<dbReference type="PANTHER" id="PTHR36838:SF1">
    <property type="entry name" value="SLR1864 PROTEIN"/>
    <property type="match status" value="1"/>
</dbReference>
<feature type="transmembrane region" description="Helical" evidence="8">
    <location>
        <begin position="41"/>
        <end position="59"/>
    </location>
</feature>
<dbReference type="AlphaFoldDB" id="A0AB33Z5H4"/>
<evidence type="ECO:0000256" key="3">
    <source>
        <dbReference type="ARBA" id="ARBA00022448"/>
    </source>
</evidence>
<dbReference type="GO" id="GO:0055085">
    <property type="term" value="P:transmembrane transport"/>
    <property type="evidence" value="ECO:0007669"/>
    <property type="project" value="InterPro"/>
</dbReference>
<keyword evidence="7 8" id="KW-0472">Membrane</keyword>
<name>A0AB33Z5H4_9GAMM</name>
<feature type="transmembrane region" description="Helical" evidence="8">
    <location>
        <begin position="176"/>
        <end position="201"/>
    </location>
</feature>
<dbReference type="PANTHER" id="PTHR36838">
    <property type="entry name" value="AUXIN EFFLUX CARRIER FAMILY PROTEIN"/>
    <property type="match status" value="1"/>
</dbReference>
<feature type="transmembrane region" description="Helical" evidence="8">
    <location>
        <begin position="234"/>
        <end position="253"/>
    </location>
</feature>
<organism evidence="9 10">
    <name type="scientific">Cycloclasticus pugetii</name>
    <dbReference type="NCBI Taxonomy" id="34068"/>
    <lineage>
        <taxon>Bacteria</taxon>
        <taxon>Pseudomonadati</taxon>
        <taxon>Pseudomonadota</taxon>
        <taxon>Gammaproteobacteria</taxon>
        <taxon>Thiotrichales</taxon>
        <taxon>Piscirickettsiaceae</taxon>
        <taxon>Cycloclasticus</taxon>
    </lineage>
</organism>
<dbReference type="EMBL" id="ASHL01000001">
    <property type="protein sequence ID" value="EPD14216.1"/>
    <property type="molecule type" value="Genomic_DNA"/>
</dbReference>
<reference evidence="9 10" key="1">
    <citation type="journal article" date="2013" name="Genome Announc.">
        <title>Genome Sequence of the Pyrene- and Fluoranthene-Degrading Bacterium Cycloclasticus sp. Strain PY97M.</title>
        <authorList>
            <person name="Cui Z."/>
            <person name="Xu G."/>
            <person name="Li Q."/>
            <person name="Gao W."/>
            <person name="Zheng L."/>
        </authorList>
    </citation>
    <scope>NUCLEOTIDE SEQUENCE [LARGE SCALE GENOMIC DNA]</scope>
    <source>
        <strain evidence="9 10">PY97M</strain>
    </source>
</reference>
<feature type="transmembrane region" description="Helical" evidence="8">
    <location>
        <begin position="135"/>
        <end position="156"/>
    </location>
</feature>
<feature type="transmembrane region" description="Helical" evidence="8">
    <location>
        <begin position="105"/>
        <end position="123"/>
    </location>
</feature>
<evidence type="ECO:0000313" key="9">
    <source>
        <dbReference type="EMBL" id="EPD14216.1"/>
    </source>
</evidence>
<feature type="transmembrane region" description="Helical" evidence="8">
    <location>
        <begin position="71"/>
        <end position="93"/>
    </location>
</feature>
<comment type="subcellular location">
    <subcellularLocation>
        <location evidence="1">Cell membrane</location>
        <topology evidence="1">Multi-pass membrane protein</topology>
    </subcellularLocation>
</comment>
<sequence length="316" mass="34486">MAEIFDQVNAALLPSAFIILMGVLLRYWEPAGLTLHETRRVISTLVINLFYPALIFSVIPNVTLSGDIFSAPMVSNVGIVVGMLACWVFYPWLKRQGLGKPELGALMLVCGLGNIISLGVPLLQAMQGDEAARFAIYVDIMAITPMLWIVGLWIAIEWGDNDEQKQTPLRFIKSLLSLPPIWAFVVAILMNIYDISLPLFLQKGTTMLGNITMSGMLLVVGMSLSFGSLRKHKGIAILASAIKLLVVPAVVYFTANATMTDVKTIHATVLVAATPSMMATMILSERYGLNTELLSTVLVASTALFFITLPIWLVVL</sequence>
<protein>
    <submittedName>
        <fullName evidence="9">Auxin efflux carrier family protein</fullName>
    </submittedName>
</protein>
<keyword evidence="10" id="KW-1185">Reference proteome</keyword>